<dbReference type="Proteomes" id="UP000714275">
    <property type="component" value="Unassembled WGS sequence"/>
</dbReference>
<name>A0A9P7D902_9AGAM</name>
<comment type="similarity">
    <text evidence="1">Belongs to the avfA family.</text>
</comment>
<dbReference type="SUPFAM" id="SSF51735">
    <property type="entry name" value="NAD(P)-binding Rossmann-fold domains"/>
    <property type="match status" value="1"/>
</dbReference>
<evidence type="ECO:0000256" key="1">
    <source>
        <dbReference type="ARBA" id="ARBA00038376"/>
    </source>
</evidence>
<accession>A0A9P7D902</accession>
<comment type="caution">
    <text evidence="2">The sequence shown here is derived from an EMBL/GenBank/DDBJ whole genome shotgun (WGS) entry which is preliminary data.</text>
</comment>
<dbReference type="GO" id="GO:0004074">
    <property type="term" value="F:biliverdin reductase [NAD(P)H] activity"/>
    <property type="evidence" value="ECO:0007669"/>
    <property type="project" value="TreeGrafter"/>
</dbReference>
<dbReference type="PANTHER" id="PTHR43355:SF2">
    <property type="entry name" value="FLAVIN REDUCTASE (NADPH)"/>
    <property type="match status" value="1"/>
</dbReference>
<dbReference type="GO" id="GO:0042602">
    <property type="term" value="F:riboflavin reductase (NADPH) activity"/>
    <property type="evidence" value="ECO:0007669"/>
    <property type="project" value="TreeGrafter"/>
</dbReference>
<organism evidence="2 3">
    <name type="scientific">Suillus placidus</name>
    <dbReference type="NCBI Taxonomy" id="48579"/>
    <lineage>
        <taxon>Eukaryota</taxon>
        <taxon>Fungi</taxon>
        <taxon>Dikarya</taxon>
        <taxon>Basidiomycota</taxon>
        <taxon>Agaricomycotina</taxon>
        <taxon>Agaricomycetes</taxon>
        <taxon>Agaricomycetidae</taxon>
        <taxon>Boletales</taxon>
        <taxon>Suillineae</taxon>
        <taxon>Suillaceae</taxon>
        <taxon>Suillus</taxon>
    </lineage>
</organism>
<dbReference type="EMBL" id="JABBWD010000001">
    <property type="protein sequence ID" value="KAG1783914.1"/>
    <property type="molecule type" value="Genomic_DNA"/>
</dbReference>
<keyword evidence="3" id="KW-1185">Reference proteome</keyword>
<dbReference type="InterPro" id="IPR036291">
    <property type="entry name" value="NAD(P)-bd_dom_sf"/>
</dbReference>
<dbReference type="InterPro" id="IPR051606">
    <property type="entry name" value="Polyketide_Oxido-like"/>
</dbReference>
<dbReference type="Gene3D" id="3.40.50.720">
    <property type="entry name" value="NAD(P)-binding Rossmann-like Domain"/>
    <property type="match status" value="1"/>
</dbReference>
<evidence type="ECO:0000313" key="3">
    <source>
        <dbReference type="Proteomes" id="UP000714275"/>
    </source>
</evidence>
<reference evidence="2" key="1">
    <citation type="journal article" date="2020" name="New Phytol.">
        <title>Comparative genomics reveals dynamic genome evolution in host specialist ectomycorrhizal fungi.</title>
        <authorList>
            <person name="Lofgren L.A."/>
            <person name="Nguyen N.H."/>
            <person name="Vilgalys R."/>
            <person name="Ruytinx J."/>
            <person name="Liao H.L."/>
            <person name="Branco S."/>
            <person name="Kuo A."/>
            <person name="LaButti K."/>
            <person name="Lipzen A."/>
            <person name="Andreopoulos W."/>
            <person name="Pangilinan J."/>
            <person name="Riley R."/>
            <person name="Hundley H."/>
            <person name="Na H."/>
            <person name="Barry K."/>
            <person name="Grigoriev I.V."/>
            <person name="Stajich J.E."/>
            <person name="Kennedy P.G."/>
        </authorList>
    </citation>
    <scope>NUCLEOTIDE SEQUENCE</scope>
    <source>
        <strain evidence="2">DOB743</strain>
    </source>
</reference>
<sequence>MENSKVLVIGGSRNIGYHSAVRLLGLGATVTFLLRSPRVFEQDDTIQHYIKEGKARLIQGDALVKSDVSKAWSEARHTQVDDTRPVDFLIFTVGGTPQFSLTKGFTVTPPNLVTQSLINVLETLPSPHPKIITISSAGLTQASHKSLPLPLKPLYSYLIAAPHKDKCGAEEVIAHSAGWEWDARDSPGDGILGAGWTSRIPNTGELKSIAVIRPALLTDGECRAEVKGKGSEAYRVKEGDLECSWTISRRDVAHFLVEGMVRHWQEWEGKCASIAY</sequence>
<dbReference type="OrthoDB" id="63935at2759"/>
<dbReference type="AlphaFoldDB" id="A0A9P7D902"/>
<gene>
    <name evidence="2" type="ORF">EV702DRAFT_1056229</name>
</gene>
<dbReference type="PANTHER" id="PTHR43355">
    <property type="entry name" value="FLAVIN REDUCTASE (NADPH)"/>
    <property type="match status" value="1"/>
</dbReference>
<evidence type="ECO:0008006" key="4">
    <source>
        <dbReference type="Google" id="ProtNLM"/>
    </source>
</evidence>
<proteinExistence type="inferred from homology"/>
<evidence type="ECO:0000313" key="2">
    <source>
        <dbReference type="EMBL" id="KAG1783914.1"/>
    </source>
</evidence>
<protein>
    <recommendedName>
        <fullName evidence="4">NAD(P)-binding domain-containing protein</fullName>
    </recommendedName>
</protein>